<gene>
    <name evidence="2" type="ORF">ACFYQT_31005</name>
</gene>
<keyword evidence="3" id="KW-1185">Reference proteome</keyword>
<dbReference type="Proteomes" id="UP001601422">
    <property type="component" value="Unassembled WGS sequence"/>
</dbReference>
<reference evidence="2 3" key="1">
    <citation type="submission" date="2024-10" db="EMBL/GenBank/DDBJ databases">
        <title>The Natural Products Discovery Center: Release of the First 8490 Sequenced Strains for Exploring Actinobacteria Biosynthetic Diversity.</title>
        <authorList>
            <person name="Kalkreuter E."/>
            <person name="Kautsar S.A."/>
            <person name="Yang D."/>
            <person name="Bader C.D."/>
            <person name="Teijaro C.N."/>
            <person name="Fluegel L."/>
            <person name="Davis C.M."/>
            <person name="Simpson J.R."/>
            <person name="Lauterbach L."/>
            <person name="Steele A.D."/>
            <person name="Gui C."/>
            <person name="Meng S."/>
            <person name="Li G."/>
            <person name="Viehrig K."/>
            <person name="Ye F."/>
            <person name="Su P."/>
            <person name="Kiefer A.F."/>
            <person name="Nichols A."/>
            <person name="Cepeda A.J."/>
            <person name="Yan W."/>
            <person name="Fan B."/>
            <person name="Jiang Y."/>
            <person name="Adhikari A."/>
            <person name="Zheng C.-J."/>
            <person name="Schuster L."/>
            <person name="Cowan T.M."/>
            <person name="Smanski M.J."/>
            <person name="Chevrette M.G."/>
            <person name="De Carvalho L.P.S."/>
            <person name="Shen B."/>
        </authorList>
    </citation>
    <scope>NUCLEOTIDE SEQUENCE [LARGE SCALE GENOMIC DNA]</scope>
    <source>
        <strain evidence="2 3">NPDC005497</strain>
    </source>
</reference>
<sequence length="197" mass="21578">MTSEPPARDGHLDPGADTIGDHPDLDAIEELCSGSIPDAVLAARARETVPRLVAEVRRLRWFVEYGACPTAGTTGTEFVLPLDEEMLGYFREMVDVLVERLGVPRAEAVARVNAAYGTRQWVALDLQMMGHELPEYWAYGLYYGQDGRGRSPVGDPVADADIDFATLPVRPAPPKDSPFWTEQEQELKVLGEPAGSP</sequence>
<evidence type="ECO:0000313" key="3">
    <source>
        <dbReference type="Proteomes" id="UP001601422"/>
    </source>
</evidence>
<evidence type="ECO:0000256" key="1">
    <source>
        <dbReference type="SAM" id="MobiDB-lite"/>
    </source>
</evidence>
<feature type="region of interest" description="Disordered" evidence="1">
    <location>
        <begin position="1"/>
        <end position="20"/>
    </location>
</feature>
<evidence type="ECO:0000313" key="2">
    <source>
        <dbReference type="EMBL" id="MFF0007845.1"/>
    </source>
</evidence>
<comment type="caution">
    <text evidence="2">The sequence shown here is derived from an EMBL/GenBank/DDBJ whole genome shotgun (WGS) entry which is preliminary data.</text>
</comment>
<feature type="region of interest" description="Disordered" evidence="1">
    <location>
        <begin position="170"/>
        <end position="197"/>
    </location>
</feature>
<protein>
    <submittedName>
        <fullName evidence="2">Uncharacterized protein</fullName>
    </submittedName>
</protein>
<name>A0ABW6N3W7_9ACTN</name>
<dbReference type="RefSeq" id="WP_389833203.1">
    <property type="nucleotide sequence ID" value="NZ_JBIAJP010000011.1"/>
</dbReference>
<dbReference type="EMBL" id="JBIAJP010000011">
    <property type="protein sequence ID" value="MFF0007845.1"/>
    <property type="molecule type" value="Genomic_DNA"/>
</dbReference>
<organism evidence="2 3">
    <name type="scientific">Streptomyces tibetensis</name>
    <dbReference type="NCBI Taxonomy" id="2382123"/>
    <lineage>
        <taxon>Bacteria</taxon>
        <taxon>Bacillati</taxon>
        <taxon>Actinomycetota</taxon>
        <taxon>Actinomycetes</taxon>
        <taxon>Kitasatosporales</taxon>
        <taxon>Streptomycetaceae</taxon>
        <taxon>Streptomyces</taxon>
    </lineage>
</organism>
<proteinExistence type="predicted"/>
<accession>A0ABW6N3W7</accession>